<name>A0A1G7QZ61_9PSEU</name>
<feature type="domain" description="Coenzyme Q-binding protein COQ10 START" evidence="1">
    <location>
        <begin position="14"/>
        <end position="131"/>
    </location>
</feature>
<evidence type="ECO:0000313" key="2">
    <source>
        <dbReference type="EMBL" id="SDG03793.1"/>
    </source>
</evidence>
<dbReference type="Proteomes" id="UP000199623">
    <property type="component" value="Unassembled WGS sequence"/>
</dbReference>
<dbReference type="InterPro" id="IPR005031">
    <property type="entry name" value="COQ10_START"/>
</dbReference>
<dbReference type="Gene3D" id="3.30.530.20">
    <property type="match status" value="1"/>
</dbReference>
<dbReference type="InterPro" id="IPR023393">
    <property type="entry name" value="START-like_dom_sf"/>
</dbReference>
<evidence type="ECO:0000259" key="1">
    <source>
        <dbReference type="Pfam" id="PF03364"/>
    </source>
</evidence>
<dbReference type="EMBL" id="FNCC01000005">
    <property type="protein sequence ID" value="SDG03793.1"/>
    <property type="molecule type" value="Genomic_DNA"/>
</dbReference>
<sequence length="157" mass="17491">MQIVRIDGIVPGRQATEVYETVIDFGRYVELVETVREIEIEPAAADGSVVSHWAVNFRNGILRWTELDEFDRDGLVSRFTQTAGDFETFAGEWRVSQEGDDVAVSFHAEFDFGVPTLASIIDPVAIRVLTESMKDILTGLFDGTVEFLPPRLPAGVR</sequence>
<dbReference type="SUPFAM" id="SSF55961">
    <property type="entry name" value="Bet v1-like"/>
    <property type="match status" value="1"/>
</dbReference>
<evidence type="ECO:0000313" key="3">
    <source>
        <dbReference type="Proteomes" id="UP000199623"/>
    </source>
</evidence>
<reference evidence="3" key="1">
    <citation type="submission" date="2016-10" db="EMBL/GenBank/DDBJ databases">
        <authorList>
            <person name="Varghese N."/>
            <person name="Submissions S."/>
        </authorList>
    </citation>
    <scope>NUCLEOTIDE SEQUENCE [LARGE SCALE GENOMIC DNA]</scope>
    <source>
        <strain evidence="3">CGMCC 4.3506</strain>
    </source>
</reference>
<dbReference type="OrthoDB" id="9134299at2"/>
<dbReference type="RefSeq" id="WP_090048674.1">
    <property type="nucleotide sequence ID" value="NZ_FNCC01000005.1"/>
</dbReference>
<dbReference type="AlphaFoldDB" id="A0A1G7QZ61"/>
<accession>A0A1G7QZ61</accession>
<organism evidence="2 3">
    <name type="scientific">Lentzea fradiae</name>
    <dbReference type="NCBI Taxonomy" id="200378"/>
    <lineage>
        <taxon>Bacteria</taxon>
        <taxon>Bacillati</taxon>
        <taxon>Actinomycetota</taxon>
        <taxon>Actinomycetes</taxon>
        <taxon>Pseudonocardiales</taxon>
        <taxon>Pseudonocardiaceae</taxon>
        <taxon>Lentzea</taxon>
    </lineage>
</organism>
<proteinExistence type="predicted"/>
<gene>
    <name evidence="2" type="ORF">SAMN05216553_10513</name>
</gene>
<dbReference type="Pfam" id="PF03364">
    <property type="entry name" value="Polyketide_cyc"/>
    <property type="match status" value="1"/>
</dbReference>
<dbReference type="STRING" id="200378.SAMN05216553_10513"/>
<keyword evidence="3" id="KW-1185">Reference proteome</keyword>
<protein>
    <submittedName>
        <fullName evidence="2">Polyketide cyclase / dehydrase and lipid transport</fullName>
    </submittedName>
</protein>